<keyword evidence="2" id="KW-1185">Reference proteome</keyword>
<dbReference type="EMBL" id="BLLF01003624">
    <property type="protein sequence ID" value="GFH27801.1"/>
    <property type="molecule type" value="Genomic_DNA"/>
</dbReference>
<reference evidence="1 2" key="1">
    <citation type="submission" date="2020-02" db="EMBL/GenBank/DDBJ databases">
        <title>Draft genome sequence of Haematococcus lacustris strain NIES-144.</title>
        <authorList>
            <person name="Morimoto D."/>
            <person name="Nakagawa S."/>
            <person name="Yoshida T."/>
            <person name="Sawayama S."/>
        </authorList>
    </citation>
    <scope>NUCLEOTIDE SEQUENCE [LARGE SCALE GENOMIC DNA]</scope>
    <source>
        <strain evidence="1 2">NIES-144</strain>
    </source>
</reference>
<dbReference type="AlphaFoldDB" id="A0A6A0A5N4"/>
<gene>
    <name evidence="1" type="ORF">HaLaN_26181</name>
</gene>
<dbReference type="Proteomes" id="UP000485058">
    <property type="component" value="Unassembled WGS sequence"/>
</dbReference>
<protein>
    <submittedName>
        <fullName evidence="1">Uncharacterized protein</fullName>
    </submittedName>
</protein>
<organism evidence="1 2">
    <name type="scientific">Haematococcus lacustris</name>
    <name type="common">Green alga</name>
    <name type="synonym">Haematococcus pluvialis</name>
    <dbReference type="NCBI Taxonomy" id="44745"/>
    <lineage>
        <taxon>Eukaryota</taxon>
        <taxon>Viridiplantae</taxon>
        <taxon>Chlorophyta</taxon>
        <taxon>core chlorophytes</taxon>
        <taxon>Chlorophyceae</taxon>
        <taxon>CS clade</taxon>
        <taxon>Chlamydomonadales</taxon>
        <taxon>Haematococcaceae</taxon>
        <taxon>Haematococcus</taxon>
    </lineage>
</organism>
<proteinExistence type="predicted"/>
<evidence type="ECO:0000313" key="2">
    <source>
        <dbReference type="Proteomes" id="UP000485058"/>
    </source>
</evidence>
<name>A0A6A0A5N4_HAELA</name>
<accession>A0A6A0A5N4</accession>
<comment type="caution">
    <text evidence="1">The sequence shown here is derived from an EMBL/GenBank/DDBJ whole genome shotgun (WGS) entry which is preliminary data.</text>
</comment>
<sequence>MVLELIREDERISLEDQDVVNLGDTDGPQDGVLSRGVRRSYESSRRSLDTTRRWVKKLADDFSWYATPISGRDLELE</sequence>
<evidence type="ECO:0000313" key="1">
    <source>
        <dbReference type="EMBL" id="GFH27801.1"/>
    </source>
</evidence>
<feature type="non-terminal residue" evidence="1">
    <location>
        <position position="77"/>
    </location>
</feature>